<dbReference type="InterPro" id="IPR044730">
    <property type="entry name" value="RNase_H-like_dom_plant"/>
</dbReference>
<protein>
    <submittedName>
        <fullName evidence="4">Reverse transcriptase</fullName>
    </submittedName>
</protein>
<dbReference type="InterPro" id="IPR002156">
    <property type="entry name" value="RNaseH_domain"/>
</dbReference>
<feature type="domain" description="RNase H type-1" evidence="2">
    <location>
        <begin position="604"/>
        <end position="711"/>
    </location>
</feature>
<comment type="caution">
    <text evidence="4">The sequence shown here is derived from an EMBL/GenBank/DDBJ whole genome shotgun (WGS) entry which is preliminary data.</text>
</comment>
<keyword evidence="5" id="KW-1185">Reference proteome</keyword>
<proteinExistence type="predicted"/>
<dbReference type="Pfam" id="PF13456">
    <property type="entry name" value="RVT_3"/>
    <property type="match status" value="1"/>
</dbReference>
<evidence type="ECO:0000259" key="1">
    <source>
        <dbReference type="Pfam" id="PF00078"/>
    </source>
</evidence>
<dbReference type="EMBL" id="BQNB010017738">
    <property type="protein sequence ID" value="GJT66702.1"/>
    <property type="molecule type" value="Genomic_DNA"/>
</dbReference>
<dbReference type="SUPFAM" id="SSF56672">
    <property type="entry name" value="DNA/RNA polymerases"/>
    <property type="match status" value="1"/>
</dbReference>
<feature type="domain" description="Reverse transcriptase zinc-binding" evidence="3">
    <location>
        <begin position="442"/>
        <end position="514"/>
    </location>
</feature>
<dbReference type="InterPro" id="IPR026960">
    <property type="entry name" value="RVT-Znf"/>
</dbReference>
<dbReference type="Pfam" id="PF00078">
    <property type="entry name" value="RVT_1"/>
    <property type="match status" value="1"/>
</dbReference>
<keyword evidence="4" id="KW-0695">RNA-directed DNA polymerase</keyword>
<evidence type="ECO:0000313" key="4">
    <source>
        <dbReference type="EMBL" id="GJT66702.1"/>
    </source>
</evidence>
<gene>
    <name evidence="4" type="ORF">Tco_1018182</name>
</gene>
<dbReference type="Gene3D" id="3.30.420.10">
    <property type="entry name" value="Ribonuclease H-like superfamily/Ribonuclease H"/>
    <property type="match status" value="1"/>
</dbReference>
<dbReference type="Proteomes" id="UP001151760">
    <property type="component" value="Unassembled WGS sequence"/>
</dbReference>
<dbReference type="Pfam" id="PF13966">
    <property type="entry name" value="zf-RVT"/>
    <property type="match status" value="1"/>
</dbReference>
<evidence type="ECO:0000313" key="5">
    <source>
        <dbReference type="Proteomes" id="UP001151760"/>
    </source>
</evidence>
<dbReference type="PANTHER" id="PTHR33116">
    <property type="entry name" value="REVERSE TRANSCRIPTASE ZINC-BINDING DOMAIN-CONTAINING PROTEIN-RELATED-RELATED"/>
    <property type="match status" value="1"/>
</dbReference>
<dbReference type="GO" id="GO:0003964">
    <property type="term" value="F:RNA-directed DNA polymerase activity"/>
    <property type="evidence" value="ECO:0007669"/>
    <property type="project" value="UniProtKB-KW"/>
</dbReference>
<organism evidence="4 5">
    <name type="scientific">Tanacetum coccineum</name>
    <dbReference type="NCBI Taxonomy" id="301880"/>
    <lineage>
        <taxon>Eukaryota</taxon>
        <taxon>Viridiplantae</taxon>
        <taxon>Streptophyta</taxon>
        <taxon>Embryophyta</taxon>
        <taxon>Tracheophyta</taxon>
        <taxon>Spermatophyta</taxon>
        <taxon>Magnoliopsida</taxon>
        <taxon>eudicotyledons</taxon>
        <taxon>Gunneridae</taxon>
        <taxon>Pentapetalae</taxon>
        <taxon>asterids</taxon>
        <taxon>campanulids</taxon>
        <taxon>Asterales</taxon>
        <taxon>Asteraceae</taxon>
        <taxon>Asteroideae</taxon>
        <taxon>Anthemideae</taxon>
        <taxon>Anthemidinae</taxon>
        <taxon>Tanacetum</taxon>
    </lineage>
</organism>
<dbReference type="InterPro" id="IPR012337">
    <property type="entry name" value="RNaseH-like_sf"/>
</dbReference>
<reference evidence="4" key="2">
    <citation type="submission" date="2022-01" db="EMBL/GenBank/DDBJ databases">
        <authorList>
            <person name="Yamashiro T."/>
            <person name="Shiraishi A."/>
            <person name="Satake H."/>
            <person name="Nakayama K."/>
        </authorList>
    </citation>
    <scope>NUCLEOTIDE SEQUENCE</scope>
</reference>
<accession>A0ABQ5FVK9</accession>
<sequence length="739" mass="84434">MLTPLVTNTISMQLEAPLLQVEIDKAVKNLGPHKAPGEDGFPGLFFQKYWHIVGDAVSKAIKRFFDNGIIPRTLNKTLVVLLPKVPFPETIGQFRPISLCNFVYRVISKVMANRLKPFMHRIISPQQSAFIPGRLIQDCIVVANEAFHYIRNKKKRDQRVMALKLDLTKTFDKPGQCINFAKPELMFSPNTSYDVQKEFCDRLGVKVMGRHSRYLGLPSIHGRNKGELFSFILEKVLHKLQEWKHKFLSQAGREVLIKAVIQAIPSYVMHCYMLPKGVAALYKPMFFLGSCFKRNLFPRSNFLNATKGSHPSWLWQSLLQGRDLLLRGIRWQVGNGSNIQFWTQNWVPYQDDFYIRKPRGPFASNALVSDFITNCEWDLSKLQFCVHLEEVKFISQIPISSTSLDKIVWHYEPNGNYTIKSGYYQAILQREVNSKPEASLSSTPNKSLWKQVWNLKTLPKIRMFWWKACSNALATYENLSRRGCYCLPICPICYTKIETVEHVLFECSWTKVVWFGSSLGLRLDNISGPIVSRVQQLLDMVPSNSERIKFHRSLANIAWQIWKSRNAYVFTDVRTCPSSTISRLNCISRDFNSVFPSSLPISYRASSGIIVRDSTGSIILCYGEIICTYNPLTAELFAIQSACRLALTYGWQNVIVESDCKAAISLASSDIDPPWSLYAIVADIRIWASQLALSFLWVKRECNLASHLVAKIACISHENFLWDDSFPDVITSVARSDII</sequence>
<feature type="domain" description="Reverse transcriptase" evidence="1">
    <location>
        <begin position="91"/>
        <end position="173"/>
    </location>
</feature>
<dbReference type="SUPFAM" id="SSF53098">
    <property type="entry name" value="Ribonuclease H-like"/>
    <property type="match status" value="1"/>
</dbReference>
<keyword evidence="4" id="KW-0808">Transferase</keyword>
<dbReference type="CDD" id="cd06222">
    <property type="entry name" value="RNase_H_like"/>
    <property type="match status" value="1"/>
</dbReference>
<keyword evidence="4" id="KW-0548">Nucleotidyltransferase</keyword>
<dbReference type="InterPro" id="IPR000477">
    <property type="entry name" value="RT_dom"/>
</dbReference>
<dbReference type="InterPro" id="IPR043502">
    <property type="entry name" value="DNA/RNA_pol_sf"/>
</dbReference>
<evidence type="ECO:0000259" key="2">
    <source>
        <dbReference type="Pfam" id="PF13456"/>
    </source>
</evidence>
<dbReference type="PANTHER" id="PTHR33116:SF86">
    <property type="entry name" value="REVERSE TRANSCRIPTASE DOMAIN-CONTAINING PROTEIN"/>
    <property type="match status" value="1"/>
</dbReference>
<dbReference type="InterPro" id="IPR036397">
    <property type="entry name" value="RNaseH_sf"/>
</dbReference>
<evidence type="ECO:0000259" key="3">
    <source>
        <dbReference type="Pfam" id="PF13966"/>
    </source>
</evidence>
<name>A0ABQ5FVK9_9ASTR</name>
<reference evidence="4" key="1">
    <citation type="journal article" date="2022" name="Int. J. Mol. Sci.">
        <title>Draft Genome of Tanacetum Coccineum: Genomic Comparison of Closely Related Tanacetum-Family Plants.</title>
        <authorList>
            <person name="Yamashiro T."/>
            <person name="Shiraishi A."/>
            <person name="Nakayama K."/>
            <person name="Satake H."/>
        </authorList>
    </citation>
    <scope>NUCLEOTIDE SEQUENCE</scope>
</reference>